<accession>A0A1G8AGC1</accession>
<dbReference type="STRING" id="178355.SAMN04488062_1059"/>
<sequence>MKSTFTSLLFLFTVTLATAQEFKTPVDYLNYIGKETDVITRTTWKYTSAVAHSKNSRKIDVTRKTLVRSIQTAAKKIEALKEGYKGDVEYKNQLLAFLSISEKQINQEYEKIIDMQEVAEQSYDFMEAFILARDLVNAKINEEVDKLNANQKIFATKYGIQIGEDNSELGKKMKISNEVFENHTQLYLIFFKVNFTESVLMKAIAENNLIAIQQNSNALEQYSNEGLDKLKTFKPYKNDLLLVNATKKILEFSKKEALEFAPEVIGFMMLNQKFQESKKTMDDKATKSRTKAEVDNFNLLVNELNNEVGTYNKLSTKFNTERSITINSWNTAGTTFISKHVPID</sequence>
<gene>
    <name evidence="2" type="ORF">SAMN04488062_1059</name>
</gene>
<evidence type="ECO:0000256" key="1">
    <source>
        <dbReference type="SAM" id="SignalP"/>
    </source>
</evidence>
<protein>
    <recommendedName>
        <fullName evidence="4">Type IV pili methyl-accepting chemotaxis transducer N-term</fullName>
    </recommendedName>
</protein>
<keyword evidence="3" id="KW-1185">Reference proteome</keyword>
<organism evidence="2 3">
    <name type="scientific">Flavobacterium omnivorum</name>
    <dbReference type="NCBI Taxonomy" id="178355"/>
    <lineage>
        <taxon>Bacteria</taxon>
        <taxon>Pseudomonadati</taxon>
        <taxon>Bacteroidota</taxon>
        <taxon>Flavobacteriia</taxon>
        <taxon>Flavobacteriales</taxon>
        <taxon>Flavobacteriaceae</taxon>
        <taxon>Flavobacterium</taxon>
    </lineage>
</organism>
<evidence type="ECO:0000313" key="2">
    <source>
        <dbReference type="EMBL" id="SDH19941.1"/>
    </source>
</evidence>
<reference evidence="3" key="1">
    <citation type="submission" date="2016-10" db="EMBL/GenBank/DDBJ databases">
        <authorList>
            <person name="Varghese N."/>
            <person name="Submissions S."/>
        </authorList>
    </citation>
    <scope>NUCLEOTIDE SEQUENCE [LARGE SCALE GENOMIC DNA]</scope>
    <source>
        <strain evidence="3">CGMCC 1.2747</strain>
    </source>
</reference>
<keyword evidence="1" id="KW-0732">Signal</keyword>
<feature type="signal peptide" evidence="1">
    <location>
        <begin position="1"/>
        <end position="19"/>
    </location>
</feature>
<dbReference type="EMBL" id="FNDB01000005">
    <property type="protein sequence ID" value="SDH19941.1"/>
    <property type="molecule type" value="Genomic_DNA"/>
</dbReference>
<name>A0A1G8AGC1_9FLAO</name>
<dbReference type="Proteomes" id="UP000199274">
    <property type="component" value="Unassembled WGS sequence"/>
</dbReference>
<dbReference type="OrthoDB" id="1137595at2"/>
<dbReference type="RefSeq" id="WP_091256863.1">
    <property type="nucleotide sequence ID" value="NZ_FNDB01000005.1"/>
</dbReference>
<dbReference type="AlphaFoldDB" id="A0A1G8AGC1"/>
<feature type="chain" id="PRO_5011557583" description="Type IV pili methyl-accepting chemotaxis transducer N-term" evidence="1">
    <location>
        <begin position="20"/>
        <end position="344"/>
    </location>
</feature>
<proteinExistence type="predicted"/>
<evidence type="ECO:0008006" key="4">
    <source>
        <dbReference type="Google" id="ProtNLM"/>
    </source>
</evidence>
<evidence type="ECO:0000313" key="3">
    <source>
        <dbReference type="Proteomes" id="UP000199274"/>
    </source>
</evidence>